<evidence type="ECO:0000256" key="1">
    <source>
        <dbReference type="SAM" id="MobiDB-lite"/>
    </source>
</evidence>
<dbReference type="eggNOG" id="KOG4295">
    <property type="taxonomic scope" value="Eukaryota"/>
</dbReference>
<feature type="region of interest" description="Disordered" evidence="1">
    <location>
        <begin position="25"/>
        <end position="46"/>
    </location>
</feature>
<proteinExistence type="predicted"/>
<dbReference type="AlphaFoldDB" id="A0A1I7UJL1"/>
<organism evidence="2 3">
    <name type="scientific">Caenorhabditis tropicalis</name>
    <dbReference type="NCBI Taxonomy" id="1561998"/>
    <lineage>
        <taxon>Eukaryota</taxon>
        <taxon>Metazoa</taxon>
        <taxon>Ecdysozoa</taxon>
        <taxon>Nematoda</taxon>
        <taxon>Chromadorea</taxon>
        <taxon>Rhabditida</taxon>
        <taxon>Rhabditina</taxon>
        <taxon>Rhabditomorpha</taxon>
        <taxon>Rhabditoidea</taxon>
        <taxon>Rhabditidae</taxon>
        <taxon>Peloderinae</taxon>
        <taxon>Caenorhabditis</taxon>
    </lineage>
</organism>
<dbReference type="Proteomes" id="UP000095282">
    <property type="component" value="Unplaced"/>
</dbReference>
<protein>
    <submittedName>
        <fullName evidence="3">WAP domain-containing protein</fullName>
    </submittedName>
</protein>
<accession>A0A1I7UJL1</accession>
<keyword evidence="2" id="KW-1185">Reference proteome</keyword>
<sequence length="80" mass="8651">MTSSENIWPVRHVSTVSSLFLRRLGRNSQADTRPSPTPNGYGRYARAGTPQSCPDNSACLYTGNDNGFICCRVQLGSGKA</sequence>
<evidence type="ECO:0000313" key="3">
    <source>
        <dbReference type="WBParaSite" id="Csp11.Scaffold629.g9980.t1"/>
    </source>
</evidence>
<evidence type="ECO:0000313" key="2">
    <source>
        <dbReference type="Proteomes" id="UP000095282"/>
    </source>
</evidence>
<reference evidence="3" key="1">
    <citation type="submission" date="2016-11" db="UniProtKB">
        <authorList>
            <consortium name="WormBaseParasite"/>
        </authorList>
    </citation>
    <scope>IDENTIFICATION</scope>
</reference>
<name>A0A1I7UJL1_9PELO</name>
<dbReference type="WBParaSite" id="Csp11.Scaffold629.g9980.t1">
    <property type="protein sequence ID" value="Csp11.Scaffold629.g9980.t1"/>
    <property type="gene ID" value="Csp11.Scaffold629.g9980"/>
</dbReference>
<dbReference type="STRING" id="1561998.A0A1I7UJL1"/>